<name>A0A8J7B051_9CYAN</name>
<dbReference type="PANTHER" id="PTHR11365">
    <property type="entry name" value="5-OXOPROLINASE RELATED"/>
    <property type="match status" value="1"/>
</dbReference>
<dbReference type="InterPro" id="IPR003692">
    <property type="entry name" value="Hydantoinase_B"/>
</dbReference>
<reference evidence="2" key="1">
    <citation type="submission" date="2020-10" db="EMBL/GenBank/DDBJ databases">
        <authorList>
            <person name="Castelo-Branco R."/>
            <person name="Eusebio N."/>
            <person name="Adriana R."/>
            <person name="Vieira A."/>
            <person name="Brugerolle De Fraissinette N."/>
            <person name="Rezende De Castro R."/>
            <person name="Schneider M.P."/>
            <person name="Vasconcelos V."/>
            <person name="Leao P.N."/>
        </authorList>
    </citation>
    <scope>NUCLEOTIDE SEQUENCE</scope>
    <source>
        <strain evidence="2">LEGE 07310</strain>
    </source>
</reference>
<organism evidence="2 3">
    <name type="scientific">Vasconcelosia minhoensis LEGE 07310</name>
    <dbReference type="NCBI Taxonomy" id="915328"/>
    <lineage>
        <taxon>Bacteria</taxon>
        <taxon>Bacillati</taxon>
        <taxon>Cyanobacteriota</taxon>
        <taxon>Cyanophyceae</taxon>
        <taxon>Nodosilineales</taxon>
        <taxon>Cymatolegaceae</taxon>
        <taxon>Vasconcelosia</taxon>
        <taxon>Vasconcelosia minhoensis</taxon>
    </lineage>
</organism>
<proteinExistence type="predicted"/>
<dbReference type="GO" id="GO:0006749">
    <property type="term" value="P:glutathione metabolic process"/>
    <property type="evidence" value="ECO:0007669"/>
    <property type="project" value="TreeGrafter"/>
</dbReference>
<evidence type="ECO:0000313" key="2">
    <source>
        <dbReference type="EMBL" id="MBE9079692.1"/>
    </source>
</evidence>
<evidence type="ECO:0000313" key="3">
    <source>
        <dbReference type="Proteomes" id="UP000636505"/>
    </source>
</evidence>
<gene>
    <name evidence="2" type="ORF">IQ241_20755</name>
</gene>
<dbReference type="EMBL" id="JADEXG010000064">
    <property type="protein sequence ID" value="MBE9079692.1"/>
    <property type="molecule type" value="Genomic_DNA"/>
</dbReference>
<dbReference type="PANTHER" id="PTHR11365:SF23">
    <property type="entry name" value="HYPOTHETICAL 5-OXOPROLINASE (EUROFUNG)-RELATED"/>
    <property type="match status" value="1"/>
</dbReference>
<dbReference type="Pfam" id="PF02538">
    <property type="entry name" value="Hydantoinase_B"/>
    <property type="match status" value="1"/>
</dbReference>
<evidence type="ECO:0000259" key="1">
    <source>
        <dbReference type="Pfam" id="PF02538"/>
    </source>
</evidence>
<dbReference type="GO" id="GO:0005829">
    <property type="term" value="C:cytosol"/>
    <property type="evidence" value="ECO:0007669"/>
    <property type="project" value="TreeGrafter"/>
</dbReference>
<dbReference type="Proteomes" id="UP000636505">
    <property type="component" value="Unassembled WGS sequence"/>
</dbReference>
<sequence length="605" mass="65255">MTVALPKPRQLPKIDPVTAQVIAGALNGVALEMGHKLARMSYSSIIRESEDFGAAILDADCRQLAECAYSTPLQLGPIPGYMRGVLKAMEEDGEEFYPGDVILHNHAYYGASHGPDIGIGIPIFREDQLIGYSFTTAHHLDIGSSSPGSCGIVDAVDAFAEGLQFKAVKLYEKGVKNRQVWRMLRQNIRSSQVVVGDIEAQVAACRVGEQRFLELVEQYGLDTVLAASEALMDYSERMMRQAIERLPDGTYAAEGFIDGFLDDPDPAKKDLKIAVTVTIDGSDMTIDLTGTAPQIDDRPINMPFVGTVDIAIFVTLRSVLLDTALMAYVPQNSGLIRPVQIIAPRGCLANPIYPAPVIARCCPGNIVADTLMKALAQVAPQNISGGIGNIKVASYSGALDEDYWVYMDITEGSYGGRYGKDGMDGVDTLYANTRNNPIEDIEAHLPLRVTRYELIEDASGAGKWRGGLGSIRDIQFLSPGQMSLEGEGNKYAPWGIFEGCDGTPGGVKILNPDEDSIQDLPSKFPCRKTKPGETLRTISPCGGGYGHPLERSPALVREDVLDGFLSIESARRDYGVVIDSATLALDDAATASLRQAGNRSATPPF</sequence>
<dbReference type="RefSeq" id="WP_193910903.1">
    <property type="nucleotide sequence ID" value="NZ_JADEXG010000064.1"/>
</dbReference>
<dbReference type="AlphaFoldDB" id="A0A8J7B051"/>
<dbReference type="InterPro" id="IPR045079">
    <property type="entry name" value="Oxoprolinase-like"/>
</dbReference>
<accession>A0A8J7B051</accession>
<feature type="domain" description="Hydantoinase B/oxoprolinase" evidence="1">
    <location>
        <begin position="15"/>
        <end position="548"/>
    </location>
</feature>
<comment type="caution">
    <text evidence="2">The sequence shown here is derived from an EMBL/GenBank/DDBJ whole genome shotgun (WGS) entry which is preliminary data.</text>
</comment>
<keyword evidence="3" id="KW-1185">Reference proteome</keyword>
<protein>
    <submittedName>
        <fullName evidence="2">Hydantoinase B/oxoprolinase family protein</fullName>
    </submittedName>
</protein>
<dbReference type="GO" id="GO:0017168">
    <property type="term" value="F:5-oxoprolinase (ATP-hydrolyzing) activity"/>
    <property type="evidence" value="ECO:0007669"/>
    <property type="project" value="TreeGrafter"/>
</dbReference>